<gene>
    <name evidence="2" type="ORF">BFW38_12945</name>
</gene>
<proteinExistence type="predicted"/>
<accession>A0A1E2VCB7</accession>
<keyword evidence="1" id="KW-0732">Signal</keyword>
<feature type="chain" id="PRO_5009119701" evidence="1">
    <location>
        <begin position="23"/>
        <end position="158"/>
    </location>
</feature>
<dbReference type="OrthoDB" id="6117304at2"/>
<sequence length="158" mass="17592">MRISHLIFAGLAACTVTTAAHAETIHSFGTDIIRQFDKNQDEDGLVNLFYQASVGRRSALILGAAQGDERRIYDIAWKRYNDKYLNGSFFQFGATYWDGREESIESKFGGEARVGYEWPIATWATLSGSVSATYGPEHPSTGDQDVIFLPHLSIMANF</sequence>
<dbReference type="RefSeq" id="WP_068999287.1">
    <property type="nucleotide sequence ID" value="NZ_MDTQ01000001.1"/>
</dbReference>
<evidence type="ECO:0000313" key="3">
    <source>
        <dbReference type="Proteomes" id="UP000094291"/>
    </source>
</evidence>
<evidence type="ECO:0000256" key="1">
    <source>
        <dbReference type="SAM" id="SignalP"/>
    </source>
</evidence>
<dbReference type="EMBL" id="MDTQ01000001">
    <property type="protein sequence ID" value="ODC04305.1"/>
    <property type="molecule type" value="Genomic_DNA"/>
</dbReference>
<comment type="caution">
    <text evidence="2">The sequence shown here is derived from an EMBL/GenBank/DDBJ whole genome shotgun (WGS) entry which is preliminary data.</text>
</comment>
<name>A0A1E2VCB7_9GAMM</name>
<keyword evidence="3" id="KW-1185">Reference proteome</keyword>
<reference evidence="2 3" key="1">
    <citation type="submission" date="2016-08" db="EMBL/GenBank/DDBJ databases">
        <authorList>
            <person name="Seilhamer J.J."/>
        </authorList>
    </citation>
    <scope>NUCLEOTIDE SEQUENCE [LARGE SCALE GENOMIC DNA]</scope>
    <source>
        <strain evidence="2 3">PH27A</strain>
    </source>
</reference>
<protein>
    <submittedName>
        <fullName evidence="2">Uncharacterized protein</fullName>
    </submittedName>
</protein>
<evidence type="ECO:0000313" key="2">
    <source>
        <dbReference type="EMBL" id="ODC04305.1"/>
    </source>
</evidence>
<organism evidence="2 3">
    <name type="scientific">Terasakiispira papahanaumokuakeensis</name>
    <dbReference type="NCBI Taxonomy" id="197479"/>
    <lineage>
        <taxon>Bacteria</taxon>
        <taxon>Pseudomonadati</taxon>
        <taxon>Pseudomonadota</taxon>
        <taxon>Gammaproteobacteria</taxon>
        <taxon>Oceanospirillales</taxon>
        <taxon>Terasakiispira</taxon>
    </lineage>
</organism>
<dbReference type="Proteomes" id="UP000094291">
    <property type="component" value="Unassembled WGS sequence"/>
</dbReference>
<feature type="signal peptide" evidence="1">
    <location>
        <begin position="1"/>
        <end position="22"/>
    </location>
</feature>
<dbReference type="AlphaFoldDB" id="A0A1E2VCB7"/>